<reference evidence="2" key="2">
    <citation type="journal article" date="2023" name="Syst. Appl. Microbiol.">
        <title>Govania unica gen. nov., sp. nov., a rare biosphere bacterium that represents a novel family in the class Alphaproteobacteria.</title>
        <authorList>
            <person name="Vandamme P."/>
            <person name="Peeters C."/>
            <person name="Hettiarachchi A."/>
            <person name="Cnockaert M."/>
            <person name="Carlier A."/>
        </authorList>
    </citation>
    <scope>NUCLEOTIDE SEQUENCE</scope>
    <source>
        <strain evidence="2">LMG 31809</strain>
    </source>
</reference>
<dbReference type="AlphaFoldDB" id="A0A9X3TZQ8"/>
<dbReference type="Proteomes" id="UP001141619">
    <property type="component" value="Unassembled WGS sequence"/>
</dbReference>
<proteinExistence type="predicted"/>
<sequence length="149" mass="16572">MSDAVAPVGTNQTKVFQALVKVRFAHTDPAGIIFYPRYFEMLNQVMEDWFADGLGYSFREMVIGDDMGVPAVHVEADFTSASTLGDDILFSLTVEHLGRSSCRVRVTGVVDGIVRVIFRLTVVYAAMKDRSSTAWPDGLRARMAEFLEQ</sequence>
<dbReference type="Gene3D" id="3.10.129.10">
    <property type="entry name" value="Hotdog Thioesterase"/>
    <property type="match status" value="1"/>
</dbReference>
<reference evidence="2" key="1">
    <citation type="submission" date="2022-08" db="EMBL/GenBank/DDBJ databases">
        <authorList>
            <person name="Vandamme P."/>
            <person name="Hettiarachchi A."/>
            <person name="Peeters C."/>
            <person name="Cnockaert M."/>
            <person name="Carlier A."/>
        </authorList>
    </citation>
    <scope>NUCLEOTIDE SEQUENCE</scope>
    <source>
        <strain evidence="2">LMG 31809</strain>
    </source>
</reference>
<dbReference type="InterPro" id="IPR006683">
    <property type="entry name" value="Thioestr_dom"/>
</dbReference>
<comment type="caution">
    <text evidence="2">The sequence shown here is derived from an EMBL/GenBank/DDBJ whole genome shotgun (WGS) entry which is preliminary data.</text>
</comment>
<evidence type="ECO:0000313" key="2">
    <source>
        <dbReference type="EMBL" id="MDA5194744.1"/>
    </source>
</evidence>
<feature type="domain" description="Thioesterase" evidence="1">
    <location>
        <begin position="31"/>
        <end position="110"/>
    </location>
</feature>
<evidence type="ECO:0000259" key="1">
    <source>
        <dbReference type="Pfam" id="PF03061"/>
    </source>
</evidence>
<dbReference type="Pfam" id="PF03061">
    <property type="entry name" value="4HBT"/>
    <property type="match status" value="1"/>
</dbReference>
<dbReference type="CDD" id="cd00586">
    <property type="entry name" value="4HBT"/>
    <property type="match status" value="1"/>
</dbReference>
<organism evidence="2 3">
    <name type="scientific">Govanella unica</name>
    <dbReference type="NCBI Taxonomy" id="2975056"/>
    <lineage>
        <taxon>Bacteria</taxon>
        <taxon>Pseudomonadati</taxon>
        <taxon>Pseudomonadota</taxon>
        <taxon>Alphaproteobacteria</taxon>
        <taxon>Emcibacterales</taxon>
        <taxon>Govanellaceae</taxon>
        <taxon>Govanella</taxon>
    </lineage>
</organism>
<dbReference type="EMBL" id="JANWOI010000004">
    <property type="protein sequence ID" value="MDA5194744.1"/>
    <property type="molecule type" value="Genomic_DNA"/>
</dbReference>
<evidence type="ECO:0000313" key="3">
    <source>
        <dbReference type="Proteomes" id="UP001141619"/>
    </source>
</evidence>
<protein>
    <submittedName>
        <fullName evidence="2">Acyl-CoA thioesterase</fullName>
    </submittedName>
</protein>
<dbReference type="GO" id="GO:0016790">
    <property type="term" value="F:thiolester hydrolase activity"/>
    <property type="evidence" value="ECO:0007669"/>
    <property type="project" value="UniProtKB-ARBA"/>
</dbReference>
<keyword evidence="3" id="KW-1185">Reference proteome</keyword>
<dbReference type="RefSeq" id="WP_274944449.1">
    <property type="nucleotide sequence ID" value="NZ_JANWOI010000004.1"/>
</dbReference>
<name>A0A9X3TZQ8_9PROT</name>
<gene>
    <name evidence="2" type="ORF">NYP16_12350</name>
</gene>
<dbReference type="InterPro" id="IPR029069">
    <property type="entry name" value="HotDog_dom_sf"/>
</dbReference>
<accession>A0A9X3TZQ8</accession>
<dbReference type="SUPFAM" id="SSF54637">
    <property type="entry name" value="Thioesterase/thiol ester dehydrase-isomerase"/>
    <property type="match status" value="1"/>
</dbReference>